<feature type="transmembrane region" description="Helical" evidence="1">
    <location>
        <begin position="78"/>
        <end position="96"/>
    </location>
</feature>
<feature type="transmembrane region" description="Helical" evidence="1">
    <location>
        <begin position="28"/>
        <end position="49"/>
    </location>
</feature>
<keyword evidence="3" id="KW-1185">Reference proteome</keyword>
<feature type="transmembrane region" description="Helical" evidence="1">
    <location>
        <begin position="477"/>
        <end position="498"/>
    </location>
</feature>
<feature type="transmembrane region" description="Helical" evidence="1">
    <location>
        <begin position="108"/>
        <end position="137"/>
    </location>
</feature>
<proteinExistence type="predicted"/>
<keyword evidence="1" id="KW-0472">Membrane</keyword>
<evidence type="ECO:0000256" key="1">
    <source>
        <dbReference type="SAM" id="Phobius"/>
    </source>
</evidence>
<dbReference type="Proteomes" id="UP000317199">
    <property type="component" value="Chromosome"/>
</dbReference>
<organism evidence="2 3">
    <name type="scientific">Marilutibacter alkalisoli</name>
    <dbReference type="NCBI Taxonomy" id="2591633"/>
    <lineage>
        <taxon>Bacteria</taxon>
        <taxon>Pseudomonadati</taxon>
        <taxon>Pseudomonadota</taxon>
        <taxon>Gammaproteobacteria</taxon>
        <taxon>Lysobacterales</taxon>
        <taxon>Lysobacteraceae</taxon>
        <taxon>Marilutibacter</taxon>
    </lineage>
</organism>
<dbReference type="OrthoDB" id="6398376at2"/>
<gene>
    <name evidence="2" type="ORF">FKV23_02525</name>
</gene>
<keyword evidence="1" id="KW-1133">Transmembrane helix</keyword>
<sequence length="515" mass="56402">MTLGVALPVVIIAGYQDAMTARVVDLRHWLIPLAAGLVACCGYLAGAYAMLGGRRYAWMVLTLPGFFLFSDASGFGMLAVQAMVLAVLATLVAVAFKPDLGEPPRRLPAVLATAVPVQFGAFTVLVLLSFGVEMVWIAQGSHPNNIPVPLPGGTKEAQMAKGQDLLLKGLAGSRHPEAPLWREQIALSETFEYGRSWTYAPARHEMSNLSALGASTRFGDAEKQVQWTFSHDRMRFVGVGVVDRQPKGELGIGANHAAFPSPALTDGERLIVNVDASYQYDKESGRIYQRTQLPPGEVISGFPDMIGETMAILSSRALYLYDARAVTEGFDLLQPRFRIPTPGAIGDLSRITQIELLDGYLISFVYEYNAHLATGGVPFQQIVRVDGDGQVELIARRTIKYDHPPLYRYRTWWLSPLVDTVWRKATGWFAPPMPLAEMDTPPVPRSMWLLAGVLMLLSLLAAIWRTARIGLSPAARWAWVVACGALSLPALAALWLIYPVREQWQDAPLAQPAHA</sequence>
<feature type="transmembrane region" description="Helical" evidence="1">
    <location>
        <begin position="447"/>
        <end position="465"/>
    </location>
</feature>
<protein>
    <submittedName>
        <fullName evidence="2">Uncharacterized protein</fullName>
    </submittedName>
</protein>
<dbReference type="KEGG" id="lyj:FKV23_02525"/>
<dbReference type="EMBL" id="CP041242">
    <property type="protein sequence ID" value="QDH69102.1"/>
    <property type="molecule type" value="Genomic_DNA"/>
</dbReference>
<dbReference type="AlphaFoldDB" id="A0A514BP02"/>
<accession>A0A514BP02</accession>
<keyword evidence="1" id="KW-0812">Transmembrane</keyword>
<name>A0A514BP02_9GAMM</name>
<evidence type="ECO:0000313" key="3">
    <source>
        <dbReference type="Proteomes" id="UP000317199"/>
    </source>
</evidence>
<reference evidence="2 3" key="1">
    <citation type="submission" date="2019-06" db="EMBL/GenBank/DDBJ databases">
        <title>Lysobacter alkalisoli sp. nov. isolated from saline-alkali soil.</title>
        <authorList>
            <person name="Sun J.-Q."/>
            <person name="Xu L."/>
        </authorList>
    </citation>
    <scope>NUCLEOTIDE SEQUENCE [LARGE SCALE GENOMIC DNA]</scope>
    <source>
        <strain evidence="2 3">SJ-36</strain>
    </source>
</reference>
<evidence type="ECO:0000313" key="2">
    <source>
        <dbReference type="EMBL" id="QDH69102.1"/>
    </source>
</evidence>